<dbReference type="AlphaFoldDB" id="A0A9X4AV82"/>
<name>A0A9X4AV82_9BACT</name>
<accession>A0A9X4AV82</accession>
<evidence type="ECO:0000313" key="4">
    <source>
        <dbReference type="Proteomes" id="UP001151081"/>
    </source>
</evidence>
<feature type="domain" description="DUF4274" evidence="2">
    <location>
        <begin position="54"/>
        <end position="123"/>
    </location>
</feature>
<sequence>MATRTVPAKKTSKRTPAATKKKPARTASAKPAPKRAPAVEKAPPSPEQAAHAFDAVAYRRNWRNGSRGGRALLKNPHCDYGTALMLYWLGAPYFERQYATDREIPEFARADIALMRELEQRLLARDFATAVVAFNPRRDMHCSIDPLDWVTPNPNHPPLLRPPPPAALMEPSVPDPAWEAAGRPSGRPVWQPQKP</sequence>
<reference evidence="3 4" key="1">
    <citation type="submission" date="2021-04" db="EMBL/GenBank/DDBJ databases">
        <title>Genome analysis of Polyangium sp.</title>
        <authorList>
            <person name="Li Y."/>
            <person name="Wang J."/>
        </authorList>
    </citation>
    <scope>NUCLEOTIDE SEQUENCE [LARGE SCALE GENOMIC DNA]</scope>
    <source>
        <strain evidence="3 4">SDU14</strain>
    </source>
</reference>
<dbReference type="InterPro" id="IPR025369">
    <property type="entry name" value="DUF4274"/>
</dbReference>
<protein>
    <submittedName>
        <fullName evidence="3">DUF4274 domain-containing protein</fullName>
    </submittedName>
</protein>
<dbReference type="EMBL" id="JAGTJJ010000034">
    <property type="protein sequence ID" value="MDC3986003.1"/>
    <property type="molecule type" value="Genomic_DNA"/>
</dbReference>
<evidence type="ECO:0000313" key="3">
    <source>
        <dbReference type="EMBL" id="MDC3986003.1"/>
    </source>
</evidence>
<gene>
    <name evidence="3" type="ORF">KEG57_36320</name>
</gene>
<comment type="caution">
    <text evidence="3">The sequence shown here is derived from an EMBL/GenBank/DDBJ whole genome shotgun (WGS) entry which is preliminary data.</text>
</comment>
<proteinExistence type="predicted"/>
<evidence type="ECO:0000256" key="1">
    <source>
        <dbReference type="SAM" id="MobiDB-lite"/>
    </source>
</evidence>
<feature type="compositionally biased region" description="Low complexity" evidence="1">
    <location>
        <begin position="25"/>
        <end position="42"/>
    </location>
</feature>
<dbReference type="Pfam" id="PF14096">
    <property type="entry name" value="DUF4274"/>
    <property type="match status" value="1"/>
</dbReference>
<dbReference type="Proteomes" id="UP001151081">
    <property type="component" value="Unassembled WGS sequence"/>
</dbReference>
<organism evidence="3 4">
    <name type="scientific">Polyangium jinanense</name>
    <dbReference type="NCBI Taxonomy" id="2829994"/>
    <lineage>
        <taxon>Bacteria</taxon>
        <taxon>Pseudomonadati</taxon>
        <taxon>Myxococcota</taxon>
        <taxon>Polyangia</taxon>
        <taxon>Polyangiales</taxon>
        <taxon>Polyangiaceae</taxon>
        <taxon>Polyangium</taxon>
    </lineage>
</organism>
<feature type="compositionally biased region" description="Pro residues" evidence="1">
    <location>
        <begin position="155"/>
        <end position="166"/>
    </location>
</feature>
<dbReference type="RefSeq" id="WP_272424321.1">
    <property type="nucleotide sequence ID" value="NZ_JAGTJJ010000034.1"/>
</dbReference>
<feature type="region of interest" description="Disordered" evidence="1">
    <location>
        <begin position="1"/>
        <end position="47"/>
    </location>
</feature>
<keyword evidence="4" id="KW-1185">Reference proteome</keyword>
<feature type="region of interest" description="Disordered" evidence="1">
    <location>
        <begin position="155"/>
        <end position="195"/>
    </location>
</feature>
<evidence type="ECO:0000259" key="2">
    <source>
        <dbReference type="Pfam" id="PF14096"/>
    </source>
</evidence>